<proteinExistence type="predicted"/>
<name>A0A6G8F2Y2_9PROT</name>
<sequence length="125" mass="13604">MKKLFLALMAVTLAGCGNKTEQLNGNLYKTDGGADLEISLGFDENGKEFHGQAVNNYFGSYQAKGGKIKFSLGGSTMMAAPEPMMEAETAYFQFLDSAETYKFENGKLIISTPDKTMTFEPTDGE</sequence>
<dbReference type="EMBL" id="MN990731">
    <property type="protein sequence ID" value="QIM10603.1"/>
    <property type="molecule type" value="Genomic_DNA"/>
</dbReference>
<dbReference type="Gene3D" id="2.40.128.270">
    <property type="match status" value="1"/>
</dbReference>
<evidence type="ECO:0000259" key="1">
    <source>
        <dbReference type="Pfam" id="PF03724"/>
    </source>
</evidence>
<dbReference type="InterPro" id="IPR005184">
    <property type="entry name" value="DUF306_Meta_HslJ"/>
</dbReference>
<protein>
    <recommendedName>
        <fullName evidence="1">DUF306 domain-containing protein</fullName>
    </recommendedName>
</protein>
<reference evidence="2" key="1">
    <citation type="journal article" date="2020" name="J. ISSAAS">
        <title>Lactobacilli and other gastrointestinal microbiota of Peromyscus leucopus, reservoir host for agents of Lyme disease and other zoonoses in North America.</title>
        <authorList>
            <person name="Milovic A."/>
            <person name="Bassam K."/>
            <person name="Shao H."/>
            <person name="Chatzistamou I."/>
            <person name="Tufts D.M."/>
            <person name="Diuk-Wasser M."/>
            <person name="Barbour A.G."/>
        </authorList>
    </citation>
    <scope>NUCLEOTIDE SEQUENCE</scope>
    <source>
        <strain evidence="2">LL90</strain>
    </source>
</reference>
<organism evidence="2">
    <name type="scientific">uncultured Alphaproteobacteria bacterium</name>
    <dbReference type="NCBI Taxonomy" id="91750"/>
    <lineage>
        <taxon>Bacteria</taxon>
        <taxon>Pseudomonadati</taxon>
        <taxon>Pseudomonadota</taxon>
        <taxon>Alphaproteobacteria</taxon>
        <taxon>environmental samples</taxon>
    </lineage>
</organism>
<dbReference type="AlphaFoldDB" id="A0A6G8F2Y2"/>
<dbReference type="PROSITE" id="PS51257">
    <property type="entry name" value="PROKAR_LIPOPROTEIN"/>
    <property type="match status" value="1"/>
</dbReference>
<dbReference type="InterPro" id="IPR038670">
    <property type="entry name" value="HslJ-like_sf"/>
</dbReference>
<feature type="domain" description="DUF306" evidence="1">
    <location>
        <begin position="37"/>
        <end position="119"/>
    </location>
</feature>
<dbReference type="Pfam" id="PF03724">
    <property type="entry name" value="META"/>
    <property type="match status" value="1"/>
</dbReference>
<dbReference type="InterPro" id="IPR053147">
    <property type="entry name" value="Hsp_HslJ-like"/>
</dbReference>
<gene>
    <name evidence="2" type="ORF">PlAlph_4950</name>
</gene>
<accession>A0A6G8F2Y2</accession>
<evidence type="ECO:0000313" key="2">
    <source>
        <dbReference type="EMBL" id="QIM10603.1"/>
    </source>
</evidence>
<dbReference type="PANTHER" id="PTHR35535:SF1">
    <property type="entry name" value="HEAT SHOCK PROTEIN HSLJ"/>
    <property type="match status" value="1"/>
</dbReference>
<dbReference type="PANTHER" id="PTHR35535">
    <property type="entry name" value="HEAT SHOCK PROTEIN HSLJ"/>
    <property type="match status" value="1"/>
</dbReference>